<dbReference type="PANTHER" id="PTHR12110:SF21">
    <property type="entry name" value="XYLOSE ISOMERASE-LIKE TIM BARREL DOMAIN-CONTAINING PROTEIN"/>
    <property type="match status" value="1"/>
</dbReference>
<keyword evidence="2" id="KW-0540">Nuclease</keyword>
<dbReference type="GO" id="GO:0004519">
    <property type="term" value="F:endonuclease activity"/>
    <property type="evidence" value="ECO:0007669"/>
    <property type="project" value="UniProtKB-KW"/>
</dbReference>
<proteinExistence type="predicted"/>
<dbReference type="EMBL" id="BLVO01000005">
    <property type="protein sequence ID" value="GFM32427.1"/>
    <property type="molecule type" value="Genomic_DNA"/>
</dbReference>
<dbReference type="InterPro" id="IPR036237">
    <property type="entry name" value="Xyl_isomerase-like_sf"/>
</dbReference>
<keyword evidence="2" id="KW-0255">Endonuclease</keyword>
<accession>A0A7J0BFE4</accession>
<keyword evidence="2" id="KW-0378">Hydrolase</keyword>
<dbReference type="AlphaFoldDB" id="A0A7J0BFE4"/>
<evidence type="ECO:0000259" key="1">
    <source>
        <dbReference type="Pfam" id="PF01261"/>
    </source>
</evidence>
<comment type="caution">
    <text evidence="2">The sequence shown here is derived from an EMBL/GenBank/DDBJ whole genome shotgun (WGS) entry which is preliminary data.</text>
</comment>
<gene>
    <name evidence="2" type="ORF">DSM101010T_07920</name>
</gene>
<dbReference type="PANTHER" id="PTHR12110">
    <property type="entry name" value="HYDROXYPYRUVATE ISOMERASE"/>
    <property type="match status" value="1"/>
</dbReference>
<evidence type="ECO:0000313" key="3">
    <source>
        <dbReference type="Proteomes" id="UP000503840"/>
    </source>
</evidence>
<dbReference type="InterPro" id="IPR013022">
    <property type="entry name" value="Xyl_isomerase-like_TIM-brl"/>
</dbReference>
<dbReference type="Pfam" id="PF01261">
    <property type="entry name" value="AP_endonuc_2"/>
    <property type="match status" value="1"/>
</dbReference>
<keyword evidence="3" id="KW-1185">Reference proteome</keyword>
<protein>
    <submittedName>
        <fullName evidence="2">AP endonuclease</fullName>
    </submittedName>
</protein>
<reference evidence="2 3" key="1">
    <citation type="submission" date="2020-05" db="EMBL/GenBank/DDBJ databases">
        <title>Draft genome sequence of Desulfovibrio sp. strain HN2T.</title>
        <authorList>
            <person name="Ueno A."/>
            <person name="Tamazawa S."/>
            <person name="Tamamura S."/>
            <person name="Murakami T."/>
            <person name="Kiyama T."/>
            <person name="Inomata H."/>
            <person name="Amano Y."/>
            <person name="Miyakawa K."/>
            <person name="Tamaki H."/>
            <person name="Naganuma T."/>
            <person name="Kaneko K."/>
        </authorList>
    </citation>
    <scope>NUCLEOTIDE SEQUENCE [LARGE SCALE GENOMIC DNA]</scope>
    <source>
        <strain evidence="2 3">HN2</strain>
    </source>
</reference>
<organism evidence="2 3">
    <name type="scientific">Desulfovibrio subterraneus</name>
    <dbReference type="NCBI Taxonomy" id="2718620"/>
    <lineage>
        <taxon>Bacteria</taxon>
        <taxon>Pseudomonadati</taxon>
        <taxon>Thermodesulfobacteriota</taxon>
        <taxon>Desulfovibrionia</taxon>
        <taxon>Desulfovibrionales</taxon>
        <taxon>Desulfovibrionaceae</taxon>
        <taxon>Desulfovibrio</taxon>
    </lineage>
</organism>
<dbReference type="Gene3D" id="3.20.20.150">
    <property type="entry name" value="Divalent-metal-dependent TIM barrel enzymes"/>
    <property type="match status" value="1"/>
</dbReference>
<evidence type="ECO:0000313" key="2">
    <source>
        <dbReference type="EMBL" id="GFM32427.1"/>
    </source>
</evidence>
<dbReference type="SUPFAM" id="SSF51658">
    <property type="entry name" value="Xylose isomerase-like"/>
    <property type="match status" value="1"/>
</dbReference>
<dbReference type="RefSeq" id="WP_174404127.1">
    <property type="nucleotide sequence ID" value="NZ_BLVO01000005.1"/>
</dbReference>
<dbReference type="Proteomes" id="UP000503840">
    <property type="component" value="Unassembled WGS sequence"/>
</dbReference>
<name>A0A7J0BFE4_9BACT</name>
<feature type="domain" description="Xylose isomerase-like TIM barrel" evidence="1">
    <location>
        <begin position="38"/>
        <end position="248"/>
    </location>
</feature>
<sequence>MPFFVNLPLSYAHHTPAYVDMFIARGVHPELGMDTTAVQSLPEAWHREMAERFRDAGLTSAIHLPFFDLSPGSMNNGILAATRNTLTRAAELASIYDPVHMVGHPHFNRGEHAPHMARWVERSTQTWETVLDITSGCPSRPRLYLENTHERTPHAILTLLEQLPEERAGFCLDIGHWHAFAHGFRKQDLAEWVDAVSPRLGHLHLHDNDGTDDQHLGLGAGSIPLELLFDSLRRNDVRPSATLEPHDEGAFEMSVSYMQTRPDLQDTIRL</sequence>
<dbReference type="InterPro" id="IPR050312">
    <property type="entry name" value="IolE/XylAMocC-like"/>
</dbReference>